<dbReference type="EMBL" id="JAMDGY010000017">
    <property type="protein sequence ID" value="MDD0990205.1"/>
    <property type="molecule type" value="Genomic_DNA"/>
</dbReference>
<gene>
    <name evidence="11" type="primary">gspL</name>
    <name evidence="11" type="ORF">M5G11_06590</name>
</gene>
<comment type="subcellular location">
    <subcellularLocation>
        <location evidence="1">Cell inner membrane</location>
    </subcellularLocation>
</comment>
<evidence type="ECO:0000259" key="10">
    <source>
        <dbReference type="Pfam" id="PF12693"/>
    </source>
</evidence>
<evidence type="ECO:0000256" key="7">
    <source>
        <dbReference type="ARBA" id="ARBA00022927"/>
    </source>
</evidence>
<keyword evidence="8" id="KW-1133">Transmembrane helix</keyword>
<organism evidence="11 12">
    <name type="scientific">Pseudomonas fontis</name>
    <dbReference type="NCBI Taxonomy" id="2942633"/>
    <lineage>
        <taxon>Bacteria</taxon>
        <taxon>Pseudomonadati</taxon>
        <taxon>Pseudomonadota</taxon>
        <taxon>Gammaproteobacteria</taxon>
        <taxon>Pseudomonadales</taxon>
        <taxon>Pseudomonadaceae</taxon>
        <taxon>Pseudomonas</taxon>
    </lineage>
</organism>
<dbReference type="Proteomes" id="UP001148203">
    <property type="component" value="Unassembled WGS sequence"/>
</dbReference>
<keyword evidence="3" id="KW-0813">Transport</keyword>
<accession>A0ABT5NPV1</accession>
<keyword evidence="6" id="KW-0812">Transmembrane</keyword>
<evidence type="ECO:0000256" key="8">
    <source>
        <dbReference type="ARBA" id="ARBA00022989"/>
    </source>
</evidence>
<comment type="similarity">
    <text evidence="2">Belongs to the GSP L family.</text>
</comment>
<dbReference type="InterPro" id="IPR007812">
    <property type="entry name" value="T2SS_protein-GspL"/>
</dbReference>
<evidence type="ECO:0000256" key="6">
    <source>
        <dbReference type="ARBA" id="ARBA00022692"/>
    </source>
</evidence>
<proteinExistence type="inferred from homology"/>
<comment type="caution">
    <text evidence="11">The sequence shown here is derived from an EMBL/GenBank/DDBJ whole genome shotgun (WGS) entry which is preliminary data.</text>
</comment>
<evidence type="ECO:0000256" key="2">
    <source>
        <dbReference type="ARBA" id="ARBA00005318"/>
    </source>
</evidence>
<keyword evidence="9" id="KW-0472">Membrane</keyword>
<keyword evidence="7" id="KW-0653">Protein transport</keyword>
<dbReference type="Gene3D" id="3.30.420.380">
    <property type="match status" value="1"/>
</dbReference>
<evidence type="ECO:0000256" key="3">
    <source>
        <dbReference type="ARBA" id="ARBA00022448"/>
    </source>
</evidence>
<evidence type="ECO:0000256" key="9">
    <source>
        <dbReference type="ARBA" id="ARBA00023136"/>
    </source>
</evidence>
<reference evidence="11 12" key="1">
    <citation type="submission" date="2022-05" db="EMBL/GenBank/DDBJ databases">
        <title>Novel Pseudomonas spp. Isolated from a Rainbow Trout Aquaculture Facility.</title>
        <authorList>
            <person name="Testerman T."/>
            <person name="Graf J."/>
        </authorList>
    </citation>
    <scope>NUCLEOTIDE SEQUENCE [LARGE SCALE GENOMIC DNA]</scope>
    <source>
        <strain evidence="11 12">ID681</strain>
    </source>
</reference>
<dbReference type="NCBIfam" id="TIGR01709">
    <property type="entry name" value="typeII_sec_gspL"/>
    <property type="match status" value="2"/>
</dbReference>
<evidence type="ECO:0000256" key="1">
    <source>
        <dbReference type="ARBA" id="ARBA00004533"/>
    </source>
</evidence>
<keyword evidence="5" id="KW-0997">Cell inner membrane</keyword>
<name>A0ABT5NPV1_9PSED</name>
<feature type="domain" description="GspL periplasmic" evidence="10">
    <location>
        <begin position="193"/>
        <end position="301"/>
    </location>
</feature>
<evidence type="ECO:0000256" key="4">
    <source>
        <dbReference type="ARBA" id="ARBA00022475"/>
    </source>
</evidence>
<protein>
    <submittedName>
        <fullName evidence="11">Type II secretion system protein GspL</fullName>
    </submittedName>
</protein>
<sequence length="353" mass="37101">MTAQLRVVLPPLETLHAEVAVAYLLIDRQGRIEAEGEAVAAQLARLAKGRALMALLHPRDAVLTTLALPPLPEARLGAAVQCAALGLVLGDIKALHIAHGPRGVDGQVAVAWVGREKLQHLGRWLQASALKLRGLHALEPCGSRPCRRCQHREVAGTASMLSPAGPAPTACAVGQPLPAWGLQGGLTQAASSPRGWGRALACCAVAVFIWTLGLNLYAARLANEGQQLRQQMNAQVRQAFPQLPVVLNPLQQARQQLQAGHAADDPGNTFNRLLAEAGQAMPFLAGAISQLDYANGILELKPLSGAAKPTAQGSWLTDLGNKGIQASATAEGWTLRLVLPGQPTESEEVAGVE</sequence>
<dbReference type="SUPFAM" id="SSF53067">
    <property type="entry name" value="Actin-like ATPase domain"/>
    <property type="match status" value="1"/>
</dbReference>
<dbReference type="RefSeq" id="WP_273911179.1">
    <property type="nucleotide sequence ID" value="NZ_JAMDGX010000038.1"/>
</dbReference>
<evidence type="ECO:0000313" key="12">
    <source>
        <dbReference type="Proteomes" id="UP001148203"/>
    </source>
</evidence>
<dbReference type="Pfam" id="PF12693">
    <property type="entry name" value="GspL_C"/>
    <property type="match status" value="1"/>
</dbReference>
<dbReference type="InterPro" id="IPR025691">
    <property type="entry name" value="GspL_pp_dom"/>
</dbReference>
<keyword evidence="12" id="KW-1185">Reference proteome</keyword>
<keyword evidence="4" id="KW-1003">Cell membrane</keyword>
<dbReference type="InterPro" id="IPR043129">
    <property type="entry name" value="ATPase_NBD"/>
</dbReference>
<evidence type="ECO:0000313" key="11">
    <source>
        <dbReference type="EMBL" id="MDD0990205.1"/>
    </source>
</evidence>
<evidence type="ECO:0000256" key="5">
    <source>
        <dbReference type="ARBA" id="ARBA00022519"/>
    </source>
</evidence>